<evidence type="ECO:0000313" key="2">
    <source>
        <dbReference type="Proteomes" id="UP001066276"/>
    </source>
</evidence>
<gene>
    <name evidence="1" type="ORF">NDU88_001859</name>
</gene>
<keyword evidence="2" id="KW-1185">Reference proteome</keyword>
<reference evidence="1" key="1">
    <citation type="journal article" date="2022" name="bioRxiv">
        <title>Sequencing and chromosome-scale assembly of the giantPleurodeles waltlgenome.</title>
        <authorList>
            <person name="Brown T."/>
            <person name="Elewa A."/>
            <person name="Iarovenko S."/>
            <person name="Subramanian E."/>
            <person name="Araus A.J."/>
            <person name="Petzold A."/>
            <person name="Susuki M."/>
            <person name="Suzuki K.-i.T."/>
            <person name="Hayashi T."/>
            <person name="Toyoda A."/>
            <person name="Oliveira C."/>
            <person name="Osipova E."/>
            <person name="Leigh N.D."/>
            <person name="Simon A."/>
            <person name="Yun M.H."/>
        </authorList>
    </citation>
    <scope>NUCLEOTIDE SEQUENCE</scope>
    <source>
        <strain evidence="1">20211129_DDA</strain>
        <tissue evidence="1">Liver</tissue>
    </source>
</reference>
<proteinExistence type="predicted"/>
<dbReference type="AlphaFoldDB" id="A0AAV7LC98"/>
<evidence type="ECO:0000313" key="1">
    <source>
        <dbReference type="EMBL" id="KAJ1088703.1"/>
    </source>
</evidence>
<name>A0AAV7LC98_PLEWA</name>
<organism evidence="1 2">
    <name type="scientific">Pleurodeles waltl</name>
    <name type="common">Iberian ribbed newt</name>
    <dbReference type="NCBI Taxonomy" id="8319"/>
    <lineage>
        <taxon>Eukaryota</taxon>
        <taxon>Metazoa</taxon>
        <taxon>Chordata</taxon>
        <taxon>Craniata</taxon>
        <taxon>Vertebrata</taxon>
        <taxon>Euteleostomi</taxon>
        <taxon>Amphibia</taxon>
        <taxon>Batrachia</taxon>
        <taxon>Caudata</taxon>
        <taxon>Salamandroidea</taxon>
        <taxon>Salamandridae</taxon>
        <taxon>Pleurodelinae</taxon>
        <taxon>Pleurodeles</taxon>
    </lineage>
</organism>
<accession>A0AAV7LC98</accession>
<sequence>MRNMRFAVNISSQFPIAELLETTAFKLVKPKLGMARFTKKCGVGDVPPWKKKKNKKIGGLLMGRLM</sequence>
<dbReference type="EMBL" id="JANPWB010000015">
    <property type="protein sequence ID" value="KAJ1088703.1"/>
    <property type="molecule type" value="Genomic_DNA"/>
</dbReference>
<protein>
    <submittedName>
        <fullName evidence="1">Uncharacterized protein</fullName>
    </submittedName>
</protein>
<dbReference type="Proteomes" id="UP001066276">
    <property type="component" value="Chromosome 11"/>
</dbReference>
<comment type="caution">
    <text evidence="1">The sequence shown here is derived from an EMBL/GenBank/DDBJ whole genome shotgun (WGS) entry which is preliminary data.</text>
</comment>